<dbReference type="SUPFAM" id="SSF53335">
    <property type="entry name" value="S-adenosyl-L-methionine-dependent methyltransferases"/>
    <property type="match status" value="1"/>
</dbReference>
<dbReference type="Pfam" id="PF00582">
    <property type="entry name" value="Usp"/>
    <property type="match status" value="1"/>
</dbReference>
<dbReference type="AlphaFoldDB" id="A0A6F8ZF04"/>
<keyword evidence="4" id="KW-0949">S-adenosyl-L-methionine</keyword>
<evidence type="ECO:0000256" key="1">
    <source>
        <dbReference type="ARBA" id="ARBA00008791"/>
    </source>
</evidence>
<dbReference type="InterPro" id="IPR006015">
    <property type="entry name" value="Universal_stress_UspA"/>
</dbReference>
<evidence type="ECO:0000313" key="7">
    <source>
        <dbReference type="Proteomes" id="UP000503399"/>
    </source>
</evidence>
<evidence type="ECO:0000313" key="6">
    <source>
        <dbReference type="EMBL" id="CAB1128213.1"/>
    </source>
</evidence>
<dbReference type="Gene3D" id="3.40.50.620">
    <property type="entry name" value="HUPs"/>
    <property type="match status" value="1"/>
</dbReference>
<dbReference type="Gene3D" id="3.40.50.150">
    <property type="entry name" value="Vaccinia Virus protein VP39"/>
    <property type="match status" value="1"/>
</dbReference>
<dbReference type="PANTHER" id="PTHR43591:SF24">
    <property type="entry name" value="2-METHOXY-6-POLYPRENYL-1,4-BENZOQUINOL METHYLASE, MITOCHONDRIAL"/>
    <property type="match status" value="1"/>
</dbReference>
<dbReference type="PRINTS" id="PR01438">
    <property type="entry name" value="UNVRSLSTRESS"/>
</dbReference>
<dbReference type="EMBL" id="LR778114">
    <property type="protein sequence ID" value="CAB1128213.1"/>
    <property type="molecule type" value="Genomic_DNA"/>
</dbReference>
<dbReference type="KEGG" id="hfv:R50_0707"/>
<organism evidence="6 7">
    <name type="scientific">Candidatus Hydrogenisulfobacillus filiaventi</name>
    <dbReference type="NCBI Taxonomy" id="2707344"/>
    <lineage>
        <taxon>Bacteria</taxon>
        <taxon>Bacillati</taxon>
        <taxon>Bacillota</taxon>
        <taxon>Clostridia</taxon>
        <taxon>Eubacteriales</taxon>
        <taxon>Clostridiales Family XVII. Incertae Sedis</taxon>
        <taxon>Candidatus Hydrogenisulfobacillus</taxon>
    </lineage>
</organism>
<comment type="similarity">
    <text evidence="1">Belongs to the universal stress protein A family.</text>
</comment>
<dbReference type="GO" id="GO:0008168">
    <property type="term" value="F:methyltransferase activity"/>
    <property type="evidence" value="ECO:0007669"/>
    <property type="project" value="UniProtKB-KW"/>
</dbReference>
<keyword evidence="3" id="KW-0808">Transferase</keyword>
<evidence type="ECO:0000259" key="5">
    <source>
        <dbReference type="Pfam" id="PF00582"/>
    </source>
</evidence>
<evidence type="ECO:0000256" key="2">
    <source>
        <dbReference type="ARBA" id="ARBA00022603"/>
    </source>
</evidence>
<reference evidence="6 7" key="1">
    <citation type="submission" date="2020-02" db="EMBL/GenBank/DDBJ databases">
        <authorList>
            <person name="Hogendoorn C."/>
        </authorList>
    </citation>
    <scope>NUCLEOTIDE SEQUENCE [LARGE SCALE GENOMIC DNA]</scope>
    <source>
        <strain evidence="6">R501</strain>
    </source>
</reference>
<dbReference type="PROSITE" id="PS51608">
    <property type="entry name" value="SAM_MT_UBIE"/>
    <property type="match status" value="1"/>
</dbReference>
<feature type="domain" description="UspA" evidence="5">
    <location>
        <begin position="242"/>
        <end position="367"/>
    </location>
</feature>
<evidence type="ECO:0000256" key="4">
    <source>
        <dbReference type="ARBA" id="ARBA00022691"/>
    </source>
</evidence>
<proteinExistence type="inferred from homology"/>
<dbReference type="InterPro" id="IPR029063">
    <property type="entry name" value="SAM-dependent_MTases_sf"/>
</dbReference>
<keyword evidence="2" id="KW-0489">Methyltransferase</keyword>
<sequence>MAETPELFNEIAHHYDLWSSLLSAAGIRAWHQAAVERLRLTPGLRVLDVGCGTGTVTRTMAAAVGPQGQVTGLDPSAGMLDQARREPLPPGAAPVRWVQGFGEELPFPDSSFDRVTAQFSLRNMRDWRRGLAEMVRVLKPGGLLAVLDLVQPTTTLGALAMRALEGVTRPLSVPKLEPYRWLGRSLLHAATGAELTAAMAAVAGSEVATTTHWLGDLVLLAVVRRAAVPLPGPAPRRTPRAVWATDGSLTALRAGAWIRDHLAPGMEVHVVTVCPPPPDDAQVAATDRVAWLRHRDASLEVLPGDRFTVVPVLLDGQPGPRLVEYVRRVEAELLVVGRKARTRGARELLGDVAAFAFRHASCPVLAVDGP</sequence>
<accession>A0A6F8ZF04</accession>
<gene>
    <name evidence="6" type="ORF">R50_0707</name>
</gene>
<dbReference type="SUPFAM" id="SSF52402">
    <property type="entry name" value="Adenine nucleotide alpha hydrolases-like"/>
    <property type="match status" value="1"/>
</dbReference>
<dbReference type="CDD" id="cd02440">
    <property type="entry name" value="AdoMet_MTases"/>
    <property type="match status" value="1"/>
</dbReference>
<name>A0A6F8ZF04_9FIRM</name>
<protein>
    <submittedName>
        <fullName evidence="6">Usp domain-containing protein</fullName>
    </submittedName>
</protein>
<dbReference type="Pfam" id="PF01209">
    <property type="entry name" value="Ubie_methyltran"/>
    <property type="match status" value="1"/>
</dbReference>
<dbReference type="GO" id="GO:0032259">
    <property type="term" value="P:methylation"/>
    <property type="evidence" value="ECO:0007669"/>
    <property type="project" value="UniProtKB-KW"/>
</dbReference>
<dbReference type="InterPro" id="IPR006016">
    <property type="entry name" value="UspA"/>
</dbReference>
<dbReference type="PANTHER" id="PTHR43591">
    <property type="entry name" value="METHYLTRANSFERASE"/>
    <property type="match status" value="1"/>
</dbReference>
<dbReference type="CDD" id="cd00293">
    <property type="entry name" value="USP-like"/>
    <property type="match status" value="1"/>
</dbReference>
<dbReference type="InterPro" id="IPR004033">
    <property type="entry name" value="UbiE/COQ5_MeTrFase"/>
</dbReference>
<evidence type="ECO:0000256" key="3">
    <source>
        <dbReference type="ARBA" id="ARBA00022679"/>
    </source>
</evidence>
<keyword evidence="7" id="KW-1185">Reference proteome</keyword>
<dbReference type="InterPro" id="IPR014729">
    <property type="entry name" value="Rossmann-like_a/b/a_fold"/>
</dbReference>
<dbReference type="Proteomes" id="UP000503399">
    <property type="component" value="Chromosome"/>
</dbReference>